<keyword evidence="4 5" id="KW-0694">RNA-binding</keyword>
<dbReference type="Gene3D" id="1.10.60.30">
    <property type="entry name" value="PSPTO4464-like domains"/>
    <property type="match status" value="2"/>
</dbReference>
<evidence type="ECO:0000313" key="8">
    <source>
        <dbReference type="Proteomes" id="UP000033618"/>
    </source>
</evidence>
<comment type="caution">
    <text evidence="7">The sequence shown here is derived from an EMBL/GenBank/DDBJ whole genome shotgun (WGS) entry which is preliminary data.</text>
</comment>
<proteinExistence type="inferred from homology"/>
<keyword evidence="3 5" id="KW-0699">rRNA-binding</keyword>
<keyword evidence="8" id="KW-1185">Reference proteome</keyword>
<dbReference type="SUPFAM" id="SSF158710">
    <property type="entry name" value="PSPTO4464-like"/>
    <property type="match status" value="1"/>
</dbReference>
<evidence type="ECO:0000256" key="6">
    <source>
        <dbReference type="SAM" id="MobiDB-lite"/>
    </source>
</evidence>
<feature type="region of interest" description="Disordered" evidence="6">
    <location>
        <begin position="1"/>
        <end position="20"/>
    </location>
</feature>
<dbReference type="PATRIC" id="fig|28092.6.peg.4126"/>
<protein>
    <recommendedName>
        <fullName evidence="5">Dual-action ribosomal maturation protein DarP</fullName>
    </recommendedName>
    <alternativeName>
        <fullName evidence="5">Large ribosomal subunit assembly factor DarP</fullName>
    </alternativeName>
</protein>
<evidence type="ECO:0000256" key="5">
    <source>
        <dbReference type="HAMAP-Rule" id="MF_00765"/>
    </source>
</evidence>
<dbReference type="GO" id="GO:0019843">
    <property type="term" value="F:rRNA binding"/>
    <property type="evidence" value="ECO:0007669"/>
    <property type="project" value="UniProtKB-UniRule"/>
</dbReference>
<feature type="region of interest" description="Disordered" evidence="6">
    <location>
        <begin position="168"/>
        <end position="195"/>
    </location>
</feature>
<dbReference type="PANTHER" id="PTHR38101:SF1">
    <property type="entry name" value="UPF0307 PROTEIN YJGA"/>
    <property type="match status" value="1"/>
</dbReference>
<keyword evidence="1 5" id="KW-0963">Cytoplasm</keyword>
<keyword evidence="2 5" id="KW-0690">Ribosome biogenesis</keyword>
<comment type="similarity">
    <text evidence="5">Belongs to the DarP family.</text>
</comment>
<dbReference type="InterPro" id="IPR023153">
    <property type="entry name" value="DarP_sf"/>
</dbReference>
<dbReference type="HAMAP" id="MF_00765">
    <property type="entry name" value="DarP"/>
    <property type="match status" value="1"/>
</dbReference>
<accession>A0A0F5JXU5</accession>
<name>A0A0F5JXU5_9BURK</name>
<evidence type="ECO:0000256" key="2">
    <source>
        <dbReference type="ARBA" id="ARBA00022517"/>
    </source>
</evidence>
<dbReference type="EMBL" id="LAQU01000020">
    <property type="protein sequence ID" value="KKB62469.1"/>
    <property type="molecule type" value="Genomic_DNA"/>
</dbReference>
<dbReference type="CDD" id="cd16331">
    <property type="entry name" value="YjgA-like"/>
    <property type="match status" value="1"/>
</dbReference>
<evidence type="ECO:0000256" key="3">
    <source>
        <dbReference type="ARBA" id="ARBA00022730"/>
    </source>
</evidence>
<evidence type="ECO:0000256" key="4">
    <source>
        <dbReference type="ARBA" id="ARBA00022884"/>
    </source>
</evidence>
<dbReference type="InterPro" id="IPR006839">
    <property type="entry name" value="DarP"/>
</dbReference>
<dbReference type="NCBIfam" id="NF003593">
    <property type="entry name" value="PRK05255.1-1"/>
    <property type="match status" value="1"/>
</dbReference>
<dbReference type="GO" id="GO:1902626">
    <property type="term" value="P:assembly of large subunit precursor of preribosome"/>
    <property type="evidence" value="ECO:0007669"/>
    <property type="project" value="UniProtKB-UniRule"/>
</dbReference>
<dbReference type="GO" id="GO:0043022">
    <property type="term" value="F:ribosome binding"/>
    <property type="evidence" value="ECO:0007669"/>
    <property type="project" value="UniProtKB-UniRule"/>
</dbReference>
<reference evidence="7 8" key="1">
    <citation type="submission" date="2015-03" db="EMBL/GenBank/DDBJ databases">
        <title>Draft Genome Sequence of Burkholderia andropogonis type strain ICMP2807, isolated from Sorghum bicolor.</title>
        <authorList>
            <person name="Lopes-Santos L."/>
            <person name="Castro D.B."/>
            <person name="Ottoboni L.M."/>
            <person name="Park D."/>
            <person name="Weirc B.S."/>
            <person name="Destefano S.A."/>
        </authorList>
    </citation>
    <scope>NUCLEOTIDE SEQUENCE [LARGE SCALE GENOMIC DNA]</scope>
    <source>
        <strain evidence="7 8">ICMP2807</strain>
    </source>
</reference>
<sequence length="195" mass="22384">MGPDGEPVYDRPSKSQRKRDTAALQVLGKELAELPKEAFRKLPLPEALFDALTETRRITDHEGRRRQLQFVGKVMRRLDDADVTALRQTLDKIRGISRAETVKLHAIERWRDVLLESDDALTDFLQRYPEADVQQGRTLIRNARRESQREGSPRYYRELFQWVKAASTVASAESGDEDGGDEEDEDHDDDIDHPA</sequence>
<dbReference type="GO" id="GO:0005829">
    <property type="term" value="C:cytosol"/>
    <property type="evidence" value="ECO:0007669"/>
    <property type="project" value="TreeGrafter"/>
</dbReference>
<organism evidence="7 8">
    <name type="scientific">Robbsia andropogonis</name>
    <dbReference type="NCBI Taxonomy" id="28092"/>
    <lineage>
        <taxon>Bacteria</taxon>
        <taxon>Pseudomonadati</taxon>
        <taxon>Pseudomonadota</taxon>
        <taxon>Betaproteobacteria</taxon>
        <taxon>Burkholderiales</taxon>
        <taxon>Burkholderiaceae</taxon>
        <taxon>Robbsia</taxon>
    </lineage>
</organism>
<dbReference type="PANTHER" id="PTHR38101">
    <property type="entry name" value="UPF0307 PROTEIN YJGA"/>
    <property type="match status" value="1"/>
</dbReference>
<comment type="subcellular location">
    <subcellularLocation>
        <location evidence="5">Cytoplasm</location>
    </subcellularLocation>
    <text evidence="5">Associates with late stage pre-50S ribosomal subunits.</text>
</comment>
<comment type="function">
    <text evidence="5">Member of a network of 50S ribosomal subunit biogenesis factors which assembles along the 30S-50S interface, preventing incorrect 23S rRNA structures from forming. Promotes peptidyl transferase center (PTC) maturation.</text>
</comment>
<feature type="compositionally biased region" description="Acidic residues" evidence="6">
    <location>
        <begin position="174"/>
        <end position="189"/>
    </location>
</feature>
<dbReference type="Pfam" id="PF04751">
    <property type="entry name" value="DarP"/>
    <property type="match status" value="1"/>
</dbReference>
<evidence type="ECO:0000313" key="7">
    <source>
        <dbReference type="EMBL" id="KKB62469.1"/>
    </source>
</evidence>
<evidence type="ECO:0000256" key="1">
    <source>
        <dbReference type="ARBA" id="ARBA00022490"/>
    </source>
</evidence>
<dbReference type="STRING" id="28092.WM40_17535"/>
<dbReference type="AlphaFoldDB" id="A0A0F5JXU5"/>
<dbReference type="PIRSF" id="PIRSF016183">
    <property type="entry name" value="UCP016183"/>
    <property type="match status" value="1"/>
</dbReference>
<gene>
    <name evidence="5" type="primary">darP</name>
    <name evidence="7" type="ORF">WM40_17535</name>
</gene>
<dbReference type="Proteomes" id="UP000033618">
    <property type="component" value="Unassembled WGS sequence"/>
</dbReference>
<feature type="compositionally biased region" description="Basic and acidic residues" evidence="6">
    <location>
        <begin position="8"/>
        <end position="20"/>
    </location>
</feature>